<dbReference type="EMBL" id="JAPQFL010000001">
    <property type="protein sequence ID" value="MDD9326891.1"/>
    <property type="molecule type" value="Genomic_DNA"/>
</dbReference>
<dbReference type="InterPro" id="IPR011048">
    <property type="entry name" value="Haem_d1_sf"/>
</dbReference>
<accession>A0A9X4ICQ8</accession>
<reference evidence="2" key="1">
    <citation type="submission" date="2022-10" db="EMBL/GenBank/DDBJ databases">
        <authorList>
            <person name="Boutroux M."/>
        </authorList>
    </citation>
    <scope>NUCLEOTIDE SEQUENCE</scope>
    <source>
        <strain evidence="2">51.81</strain>
    </source>
</reference>
<name>A0A9X4ICQ8_9NEIS</name>
<sequence length="251" mass="28001">MKKLWTAAAVLLALSGCAAPQQPVSYEAAVQAASAPIARTKTQRYDYDAASRRSDRPVSDGFYRLVKGRTITGRLAVQDFYASGQAQTSPFILAEGESADNFVDTRAEGSVNFYLPDGTLVRHARFKQGEEISSNYYRKKRLYLHTAGRRNGYVLLYNTEGGKELEISDLKGSGQHTRFYHDNGRLALEQKNGGEARVWDENGEPISEASHPYEYTKILMRMQIATRLLSLYTDDLDKVFTVPAQSAEAVK</sequence>
<evidence type="ECO:0008006" key="5">
    <source>
        <dbReference type="Google" id="ProtNLM"/>
    </source>
</evidence>
<dbReference type="SUPFAM" id="SSF51004">
    <property type="entry name" value="C-terminal (heme d1) domain of cytochrome cd1-nitrite reductase"/>
    <property type="match status" value="1"/>
</dbReference>
<dbReference type="PROSITE" id="PS51257">
    <property type="entry name" value="PROKAR_LIPOPROTEIN"/>
    <property type="match status" value="1"/>
</dbReference>
<dbReference type="AlphaFoldDB" id="A0A9X4ICQ8"/>
<protein>
    <recommendedName>
        <fullName evidence="5">Lipoprotein</fullName>
    </recommendedName>
</protein>
<reference evidence="3" key="2">
    <citation type="submission" date="2024-02" db="EMBL/GenBank/DDBJ databases">
        <title>Neisseria leonii sp. nov.</title>
        <authorList>
            <person name="Boutroux M."/>
            <person name="Favre-Rochex S."/>
            <person name="Gorgette O."/>
            <person name="Touak G."/>
            <person name="Muhle E."/>
            <person name="Chesneau O."/>
            <person name="Clermont D."/>
            <person name="Rahi P."/>
        </authorList>
    </citation>
    <scope>NUCLEOTIDE SEQUENCE</scope>
    <source>
        <strain evidence="3">51.81</strain>
    </source>
</reference>
<keyword evidence="1" id="KW-0732">Signal</keyword>
<dbReference type="RefSeq" id="WP_274571471.1">
    <property type="nucleotide sequence ID" value="NZ_CP145606.1"/>
</dbReference>
<proteinExistence type="predicted"/>
<evidence type="ECO:0000256" key="1">
    <source>
        <dbReference type="SAM" id="SignalP"/>
    </source>
</evidence>
<evidence type="ECO:0000313" key="2">
    <source>
        <dbReference type="EMBL" id="MDD9326891.1"/>
    </source>
</evidence>
<feature type="chain" id="PRO_5042786900" description="Lipoprotein" evidence="1">
    <location>
        <begin position="19"/>
        <end position="251"/>
    </location>
</feature>
<gene>
    <name evidence="2" type="ORF">ORY91_000262</name>
    <name evidence="3" type="ORF">V9W64_00685</name>
</gene>
<evidence type="ECO:0000313" key="3">
    <source>
        <dbReference type="EMBL" id="WWY03302.1"/>
    </source>
</evidence>
<feature type="signal peptide" evidence="1">
    <location>
        <begin position="1"/>
        <end position="18"/>
    </location>
</feature>
<keyword evidence="4" id="KW-1185">Reference proteome</keyword>
<organism evidence="2">
    <name type="scientific">Neisseria leonii</name>
    <dbReference type="NCBI Taxonomy" id="2995413"/>
    <lineage>
        <taxon>Bacteria</taxon>
        <taxon>Pseudomonadati</taxon>
        <taxon>Pseudomonadota</taxon>
        <taxon>Betaproteobacteria</taxon>
        <taxon>Neisseriales</taxon>
        <taxon>Neisseriaceae</taxon>
        <taxon>Neisseria</taxon>
    </lineage>
</organism>
<dbReference type="EMBL" id="CP146598">
    <property type="protein sequence ID" value="WWY03302.1"/>
    <property type="molecule type" value="Genomic_DNA"/>
</dbReference>
<dbReference type="Proteomes" id="UP001149607">
    <property type="component" value="Chromosome"/>
</dbReference>
<evidence type="ECO:0000313" key="4">
    <source>
        <dbReference type="Proteomes" id="UP001149607"/>
    </source>
</evidence>